<reference evidence="2 3" key="1">
    <citation type="journal article" date="2012" name="J. Bacteriol.">
        <title>Genome Sequence of Fibrella aestuarina BUZ 2T, a Filamentous Marine Bacterium.</title>
        <authorList>
            <person name="Filippini M."/>
            <person name="Qi W."/>
            <person name="Blom J."/>
            <person name="Goesmann A."/>
            <person name="Smits T.H."/>
            <person name="Bagheri H.C."/>
        </authorList>
    </citation>
    <scope>NUCLEOTIDE SEQUENCE [LARGE SCALE GENOMIC DNA]</scope>
    <source>
        <strain evidence="3">BUZ 2T</strain>
    </source>
</reference>
<dbReference type="RefSeq" id="WP_015333164.1">
    <property type="nucleotide sequence ID" value="NC_020054.1"/>
</dbReference>
<evidence type="ECO:0000313" key="3">
    <source>
        <dbReference type="Proteomes" id="UP000011058"/>
    </source>
</evidence>
<dbReference type="OrthoDB" id="1494062at2"/>
<feature type="domain" description="TET-Associated Glycosyltransferase" evidence="1">
    <location>
        <begin position="4"/>
        <end position="201"/>
    </location>
</feature>
<keyword evidence="3" id="KW-1185">Reference proteome</keyword>
<gene>
    <name evidence="2" type="ORF">FAES_4065</name>
</gene>
<proteinExistence type="predicted"/>
<dbReference type="STRING" id="1166018.FAES_4065"/>
<organism evidence="2 3">
    <name type="scientific">Fibrella aestuarina BUZ 2</name>
    <dbReference type="NCBI Taxonomy" id="1166018"/>
    <lineage>
        <taxon>Bacteria</taxon>
        <taxon>Pseudomonadati</taxon>
        <taxon>Bacteroidota</taxon>
        <taxon>Cytophagia</taxon>
        <taxon>Cytophagales</taxon>
        <taxon>Spirosomataceae</taxon>
        <taxon>Fibrella</taxon>
    </lineage>
</organism>
<evidence type="ECO:0000313" key="2">
    <source>
        <dbReference type="EMBL" id="CCH02065.1"/>
    </source>
</evidence>
<dbReference type="KEGG" id="fae:FAES_4065"/>
<dbReference type="PATRIC" id="fig|1166018.3.peg.1016"/>
<protein>
    <recommendedName>
        <fullName evidence="1">TET-Associated Glycosyltransferase domain-containing protein</fullName>
    </recommendedName>
</protein>
<dbReference type="HOGENOM" id="CLU_896429_0_0_10"/>
<dbReference type="InterPro" id="IPR049100">
    <property type="entry name" value="TAGT"/>
</dbReference>
<name>I0KD62_9BACT</name>
<dbReference type="Proteomes" id="UP000011058">
    <property type="component" value="Chromosome"/>
</dbReference>
<dbReference type="EMBL" id="HE796683">
    <property type="protein sequence ID" value="CCH02065.1"/>
    <property type="molecule type" value="Genomic_DNA"/>
</dbReference>
<dbReference type="Pfam" id="PF20691">
    <property type="entry name" value="TAGT"/>
    <property type="match status" value="1"/>
</dbReference>
<accession>I0KD62</accession>
<dbReference type="AlphaFoldDB" id="I0KD62"/>
<dbReference type="eggNOG" id="ENOG5033XVS">
    <property type="taxonomic scope" value="Bacteria"/>
</dbReference>
<sequence length="310" mass="35944">MARYPVYVISKGRFENCLTAKFLLKDQVPFALVVEPQEAEEYRRRYPDATVHVLPFSNLGLGSIPARNWVWEHARSEGHFRHWILDDNMRDVQRLFRGKRIRCNADIGFSVIEDFTDRYENIGIAGMNYKMFVTNHTPVPFFLNVHVYSCLLIRNDLPHRWRGRYNEDTDLCLQVLADKWCTVLFNAFMVDKMRTMTSKGGNMTELYQGDGRLRMARSLERVWPGVVKVDRRFQRPQHVVKDSWKGFDTPLIRRTDIDWNALAPDEYGAQLIALAEVQSPSLRALLAEVAHEARDALPALVSDIGTAFRP</sequence>
<evidence type="ECO:0000259" key="1">
    <source>
        <dbReference type="Pfam" id="PF20691"/>
    </source>
</evidence>